<organism evidence="2 3">
    <name type="scientific">Actinomadura geliboluensis</name>
    <dbReference type="NCBI Taxonomy" id="882440"/>
    <lineage>
        <taxon>Bacteria</taxon>
        <taxon>Bacillati</taxon>
        <taxon>Actinomycetota</taxon>
        <taxon>Actinomycetes</taxon>
        <taxon>Streptosporangiales</taxon>
        <taxon>Thermomonosporaceae</taxon>
        <taxon>Actinomadura</taxon>
    </lineage>
</organism>
<keyword evidence="3" id="KW-1185">Reference proteome</keyword>
<dbReference type="SMART" id="SM00530">
    <property type="entry name" value="HTH_XRE"/>
    <property type="match status" value="1"/>
</dbReference>
<evidence type="ECO:0000313" key="2">
    <source>
        <dbReference type="EMBL" id="TMR26868.1"/>
    </source>
</evidence>
<proteinExistence type="predicted"/>
<dbReference type="InterPro" id="IPR043917">
    <property type="entry name" value="DUF5753"/>
</dbReference>
<dbReference type="Proteomes" id="UP000305238">
    <property type="component" value="Unassembled WGS sequence"/>
</dbReference>
<dbReference type="Gene3D" id="1.10.260.40">
    <property type="entry name" value="lambda repressor-like DNA-binding domains"/>
    <property type="match status" value="1"/>
</dbReference>
<dbReference type="GO" id="GO:0003677">
    <property type="term" value="F:DNA binding"/>
    <property type="evidence" value="ECO:0007669"/>
    <property type="project" value="InterPro"/>
</dbReference>
<gene>
    <name evidence="2" type="ORF">ETD96_40400</name>
</gene>
<protein>
    <submittedName>
        <fullName evidence="2">Helix-turn-helix transcriptional regulator</fullName>
    </submittedName>
</protein>
<dbReference type="Pfam" id="PF13560">
    <property type="entry name" value="HTH_31"/>
    <property type="match status" value="1"/>
</dbReference>
<dbReference type="SUPFAM" id="SSF47413">
    <property type="entry name" value="lambda repressor-like DNA-binding domains"/>
    <property type="match status" value="1"/>
</dbReference>
<accession>A0A5S4G1N1</accession>
<reference evidence="2 3" key="1">
    <citation type="submission" date="2019-05" db="EMBL/GenBank/DDBJ databases">
        <title>Draft genome sequence of Actinomadura geliboluensis A8036.</title>
        <authorList>
            <person name="Saricaoglu S."/>
            <person name="Isik K."/>
        </authorList>
    </citation>
    <scope>NUCLEOTIDE SEQUENCE [LARGE SCALE GENOMIC DNA]</scope>
    <source>
        <strain evidence="2 3">A8036</strain>
    </source>
</reference>
<evidence type="ECO:0000313" key="3">
    <source>
        <dbReference type="Proteomes" id="UP000305238"/>
    </source>
</evidence>
<sequence length="267" mass="30016">MRTRHGFDPDNDLWDFIAVELRRQRLERGLSLAAVGDLIDRDRSLVARVESGDTRLQANHASKIDGAWGLGCSFRRLVNFAKAGHEVEWFKTHLDLEARSAELRIWELGWVPGLLQTEGYIRAMFDAAGIEDPEDGVKARLQRQEYLHRKPRPRVWVLLDQGVIEQPVGSTAIMREQLAHLVEMASLSHVTIRIVPRDAGAHVGRDGSFKIMTVDRSHTVYCAAHGGGRLVQDATEIASYRVWFDLIGDVALPKNASLTLFHPRVAS</sequence>
<evidence type="ECO:0000259" key="1">
    <source>
        <dbReference type="PROSITE" id="PS50943"/>
    </source>
</evidence>
<dbReference type="RefSeq" id="WP_138641765.1">
    <property type="nucleotide sequence ID" value="NZ_VCKZ01000527.1"/>
</dbReference>
<dbReference type="InterPro" id="IPR010982">
    <property type="entry name" value="Lambda_DNA-bd_dom_sf"/>
</dbReference>
<name>A0A5S4G1N1_9ACTN</name>
<dbReference type="EMBL" id="VCKZ01000527">
    <property type="protein sequence ID" value="TMR26868.1"/>
    <property type="molecule type" value="Genomic_DNA"/>
</dbReference>
<dbReference type="Pfam" id="PF19054">
    <property type="entry name" value="DUF5753"/>
    <property type="match status" value="1"/>
</dbReference>
<feature type="domain" description="HTH cro/C1-type" evidence="1">
    <location>
        <begin position="21"/>
        <end position="77"/>
    </location>
</feature>
<dbReference type="AlphaFoldDB" id="A0A5S4G1N1"/>
<dbReference type="OrthoDB" id="3355929at2"/>
<dbReference type="PROSITE" id="PS50943">
    <property type="entry name" value="HTH_CROC1"/>
    <property type="match status" value="1"/>
</dbReference>
<comment type="caution">
    <text evidence="2">The sequence shown here is derived from an EMBL/GenBank/DDBJ whole genome shotgun (WGS) entry which is preliminary data.</text>
</comment>
<dbReference type="InterPro" id="IPR001387">
    <property type="entry name" value="Cro/C1-type_HTH"/>
</dbReference>
<dbReference type="CDD" id="cd00093">
    <property type="entry name" value="HTH_XRE"/>
    <property type="match status" value="1"/>
</dbReference>